<reference evidence="2" key="1">
    <citation type="submission" date="2021-02" db="EMBL/GenBank/DDBJ databases">
        <authorList>
            <person name="Pothier F. J."/>
        </authorList>
    </citation>
    <scope>NUCLEOTIDE SEQUENCE</scope>
    <source>
        <strain evidence="2">CFBP 1159</strain>
    </source>
</reference>
<dbReference type="EMBL" id="HG992341">
    <property type="protein sequence ID" value="CAE6737200.1"/>
    <property type="molecule type" value="Genomic_DNA"/>
</dbReference>
<evidence type="ECO:0000313" key="2">
    <source>
        <dbReference type="EMBL" id="CAE6737232.1"/>
    </source>
</evidence>
<gene>
    <name evidence="2" type="ORF">CFBP1159_13400</name>
</gene>
<organism evidence="2">
    <name type="scientific">Xanthomonas arboricola pv. corylina</name>
    <dbReference type="NCBI Taxonomy" id="487821"/>
    <lineage>
        <taxon>Bacteria</taxon>
        <taxon>Pseudomonadati</taxon>
        <taxon>Pseudomonadota</taxon>
        <taxon>Gammaproteobacteria</taxon>
        <taxon>Lysobacterales</taxon>
        <taxon>Lysobacteraceae</taxon>
        <taxon>Xanthomonas</taxon>
    </lineage>
</organism>
<dbReference type="EMBL" id="HG992341">
    <property type="protein sequence ID" value="CAE6737232.1"/>
    <property type="molecule type" value="Genomic_DNA"/>
</dbReference>
<name>A0A2S7CH92_9XANT</name>
<protein>
    <submittedName>
        <fullName evidence="2">Uncharacterized protein</fullName>
    </submittedName>
</protein>
<dbReference type="AlphaFoldDB" id="A0A2S7CH92"/>
<dbReference type="Proteomes" id="UP000835243">
    <property type="component" value="Chromosome"/>
</dbReference>
<feature type="region of interest" description="Disordered" evidence="1">
    <location>
        <begin position="50"/>
        <end position="70"/>
    </location>
</feature>
<proteinExistence type="predicted"/>
<accession>A0A2S7CH92</accession>
<sequence>MSLDSKQEVLVKLIERYRETYAPGNPEFMSGKGVSWARLKRDVEKEAVADHQARAAARAGRARPSESRPWTSAEAAGLLNLSQKAFRELAKSDSPTGPLLVDDGTHTAVPISRLLEWADAYPRIRRWRESREDGDILGRTAPMPPQARFKLLQESVVDITLVEGKVSSLDLSKLSAGERDALLDLFRAKGGALREDSRGIVMLQQATLPEAFKLPWADLTLKNEWVSQYIGGLEGIRSELQEHLQRVQNVIPNLTPEEDKVDAQDAHKALVEQWAEESRALEMQVSEVRGAILDVTLPPAGPPIERPPFRF</sequence>
<evidence type="ECO:0000256" key="1">
    <source>
        <dbReference type="SAM" id="MobiDB-lite"/>
    </source>
</evidence>
<dbReference type="RefSeq" id="WP_104567470.1">
    <property type="nucleotide sequence ID" value="NZ_CP062164.1"/>
</dbReference>